<gene>
    <name evidence="2" type="ORF">B7P43_G17557</name>
</gene>
<dbReference type="InterPro" id="IPR052709">
    <property type="entry name" value="Transposase-MT_Hybrid"/>
</dbReference>
<dbReference type="PANTHER" id="PTHR46060">
    <property type="entry name" value="MARINER MOS1 TRANSPOSASE-LIKE PROTEIN"/>
    <property type="match status" value="1"/>
</dbReference>
<dbReference type="AlphaFoldDB" id="A0A2J7Q7X1"/>
<name>A0A2J7Q7X1_9NEOP</name>
<dbReference type="InterPro" id="IPR041426">
    <property type="entry name" value="Mos1_HTH"/>
</dbReference>
<dbReference type="PANTHER" id="PTHR46060:SF1">
    <property type="entry name" value="MARINER MOS1 TRANSPOSASE-LIKE PROTEIN"/>
    <property type="match status" value="1"/>
</dbReference>
<accession>A0A2J7Q7X1</accession>
<evidence type="ECO:0000313" key="2">
    <source>
        <dbReference type="EMBL" id="PNF24682.1"/>
    </source>
</evidence>
<reference evidence="2 3" key="1">
    <citation type="submission" date="2017-12" db="EMBL/GenBank/DDBJ databases">
        <title>Hemimetabolous genomes reveal molecular basis of termite eusociality.</title>
        <authorList>
            <person name="Harrison M.C."/>
            <person name="Jongepier E."/>
            <person name="Robertson H.M."/>
            <person name="Arning N."/>
            <person name="Bitard-Feildel T."/>
            <person name="Chao H."/>
            <person name="Childers C.P."/>
            <person name="Dinh H."/>
            <person name="Doddapaneni H."/>
            <person name="Dugan S."/>
            <person name="Gowin J."/>
            <person name="Greiner C."/>
            <person name="Han Y."/>
            <person name="Hu H."/>
            <person name="Hughes D.S.T."/>
            <person name="Huylmans A.-K."/>
            <person name="Kemena C."/>
            <person name="Kremer L.P.M."/>
            <person name="Lee S.L."/>
            <person name="Lopez-Ezquerra A."/>
            <person name="Mallet L."/>
            <person name="Monroy-Kuhn J.M."/>
            <person name="Moser A."/>
            <person name="Murali S.C."/>
            <person name="Muzny D.M."/>
            <person name="Otani S."/>
            <person name="Piulachs M.-D."/>
            <person name="Poelchau M."/>
            <person name="Qu J."/>
            <person name="Schaub F."/>
            <person name="Wada-Katsumata A."/>
            <person name="Worley K.C."/>
            <person name="Xie Q."/>
            <person name="Ylla G."/>
            <person name="Poulsen M."/>
            <person name="Gibbs R.A."/>
            <person name="Schal C."/>
            <person name="Richards S."/>
            <person name="Belles X."/>
            <person name="Korb J."/>
            <person name="Bornberg-Bauer E."/>
        </authorList>
    </citation>
    <scope>NUCLEOTIDE SEQUENCE [LARGE SCALE GENOMIC DNA]</scope>
    <source>
        <tissue evidence="2">Whole body</tissue>
    </source>
</reference>
<evidence type="ECO:0000259" key="1">
    <source>
        <dbReference type="Pfam" id="PF17906"/>
    </source>
</evidence>
<dbReference type="Gene3D" id="1.10.10.1450">
    <property type="match status" value="1"/>
</dbReference>
<proteinExistence type="predicted"/>
<dbReference type="OrthoDB" id="10017160at2759"/>
<dbReference type="InParanoid" id="A0A2J7Q7X1"/>
<comment type="caution">
    <text evidence="2">The sequence shown here is derived from an EMBL/GenBank/DDBJ whole genome shotgun (WGS) entry which is preliminary data.</text>
</comment>
<dbReference type="EMBL" id="NEVH01017000">
    <property type="protein sequence ID" value="PNF24682.1"/>
    <property type="molecule type" value="Genomic_DNA"/>
</dbReference>
<sequence>MADLREQNVCIKFCFKLGKTAAETHQMLRQAFGENSLGQTRTYNWYKRFKNGRTLTDDDDHSGRPSTGKTPENVAKVMDLILQDRRLTIQDLCNTLGLSYGICQRILSEELNMRRIAAKFVARLLQNEQKQHRLEVCRELQQQLQEDPNFLSKVVTVVPHPPYLPNLAPCDFFLFPKMKIDIFLFPKMKIKLKG</sequence>
<protein>
    <recommendedName>
        <fullName evidence="1">Mos1 transposase HTH domain-containing protein</fullName>
    </recommendedName>
</protein>
<dbReference type="Pfam" id="PF17906">
    <property type="entry name" value="HTH_48"/>
    <property type="match status" value="1"/>
</dbReference>
<keyword evidence="3" id="KW-1185">Reference proteome</keyword>
<organism evidence="2 3">
    <name type="scientific">Cryptotermes secundus</name>
    <dbReference type="NCBI Taxonomy" id="105785"/>
    <lineage>
        <taxon>Eukaryota</taxon>
        <taxon>Metazoa</taxon>
        <taxon>Ecdysozoa</taxon>
        <taxon>Arthropoda</taxon>
        <taxon>Hexapoda</taxon>
        <taxon>Insecta</taxon>
        <taxon>Pterygota</taxon>
        <taxon>Neoptera</taxon>
        <taxon>Polyneoptera</taxon>
        <taxon>Dictyoptera</taxon>
        <taxon>Blattodea</taxon>
        <taxon>Blattoidea</taxon>
        <taxon>Termitoidae</taxon>
        <taxon>Kalotermitidae</taxon>
        <taxon>Cryptotermitinae</taxon>
        <taxon>Cryptotermes</taxon>
    </lineage>
</organism>
<feature type="domain" description="Mos1 transposase HTH" evidence="1">
    <location>
        <begin position="10"/>
        <end position="52"/>
    </location>
</feature>
<dbReference type="Proteomes" id="UP000235965">
    <property type="component" value="Unassembled WGS sequence"/>
</dbReference>
<evidence type="ECO:0000313" key="3">
    <source>
        <dbReference type="Proteomes" id="UP000235965"/>
    </source>
</evidence>